<dbReference type="InterPro" id="IPR011629">
    <property type="entry name" value="CobW-like_C"/>
</dbReference>
<dbReference type="PANTHER" id="PTHR43603:SF1">
    <property type="entry name" value="ZINC-REGULATED GTPASE METALLOPROTEIN ACTIVATOR 1"/>
    <property type="match status" value="1"/>
</dbReference>
<protein>
    <recommendedName>
        <fullName evidence="1">CobW C-terminal domain-containing protein</fullName>
    </recommendedName>
</protein>
<dbReference type="InterPro" id="IPR003495">
    <property type="entry name" value="CobW/HypB/UreG_nucleotide-bd"/>
</dbReference>
<feature type="domain" description="CobW C-terminal" evidence="1">
    <location>
        <begin position="783"/>
        <end position="900"/>
    </location>
</feature>
<name>A0AA36HQR3_9DINO</name>
<evidence type="ECO:0000313" key="3">
    <source>
        <dbReference type="Proteomes" id="UP001178507"/>
    </source>
</evidence>
<dbReference type="Proteomes" id="UP001178507">
    <property type="component" value="Unassembled WGS sequence"/>
</dbReference>
<dbReference type="InterPro" id="IPR027417">
    <property type="entry name" value="P-loop_NTPase"/>
</dbReference>
<dbReference type="SMART" id="SM00833">
    <property type="entry name" value="CobW_C"/>
    <property type="match status" value="1"/>
</dbReference>
<dbReference type="Pfam" id="PF07683">
    <property type="entry name" value="CobW_C"/>
    <property type="match status" value="1"/>
</dbReference>
<keyword evidence="3" id="KW-1185">Reference proteome</keyword>
<dbReference type="Gene3D" id="3.40.50.300">
    <property type="entry name" value="P-loop containing nucleotide triphosphate hydrolases"/>
    <property type="match status" value="1"/>
</dbReference>
<dbReference type="Pfam" id="PF02492">
    <property type="entry name" value="cobW"/>
    <property type="match status" value="1"/>
</dbReference>
<sequence length="1054" mass="115931">MARAARRSADTESLPGVKLFVASTGWPYKPTHSPKSPLLVLAVAEGEPYLSSYGHVCRRHGDFVCKVAKPDHDNIFLIDLSQVGTSEEWKMEAKNPGKSTKMLVKWFAKFNCVNAAVVVHGDYSGLVANLLESPLVGASKLAKVFLLSRAGAPVPRKLVERLSCAEVQMMEPTPDAVARAWRGANEDYIEPALEQLYFMSVDFVLDPRTKQLAQKAKNITSMVTMPISDISLQATAPKAEGATFEVKGPVGAAVQNVQTHHLRLGMAFSGLVVQVLAVISTGPTARMMLADTVGCVEAFVPKDVQAQMRQGCSVSLDGWVTSVDGHVFIVVTKATAGELREGYGTAQPGLRNTTERTRRFGVLLLRGSKCVLSRKGAIVSVPCGEAKSFETAEQAATHAVCVACDIYPDEFVILRDVAPAVVYDKSDGPGAIVTIFAAVATNPPPPGSEESESEDEDDLYDWFSFGRAMSRLNHAHEKKAVAAIAEVVAEAVREGIVLPDYPLTFGCAPAEVTTLAPAAFPMEPMEPMDLVPVTVLSGFLGAGKTTLLTHILKNVEGIKVAVIVNDMAAVNIDSQFVVAADVQQKIEKVVEMSNGCICCTLREDLLSGIVELTQQKKYDYIIVESSGISEPLPVAETFTFDDKSSGLLLKDVARLDTMVTVVDGANLFSNLESLETTKSSGQAAYEDDERHLAQLLVDQIEFANVILVNKCDLLSLEQVAEVKAVISRMNSEAAVFETTRSNVSLSAVLNTKRFTMDGAEKHDMWLKEARIGEHKPETAEFGIRHFIYKRHKPFHPGRFAKLVNAPEALPDVLRAKGYAWIASKGGYEFVSIFEAVGFLRNLRQGQPWWAALEKDLWPDGLWEDLKPLWTDPHGDRAQEIVFIGRFQDPSTIEALLDLCLLTDKDQFPFSLQRFITKYEKTKKQPLFIFFYVHWAGRRWLWRLGTLKAMISCHGSWERINAHMRDILQVALAQRRLHDFCLGIEVGGCASIVLGPAQSCKDGTAEYWLEATTSAAHLYLVVCLFMEGLKNSTWSHWPHCIFQCDTRVVISFQAS</sequence>
<dbReference type="AlphaFoldDB" id="A0AA36HQR3"/>
<gene>
    <name evidence="2" type="ORF">EVOR1521_LOCUS2789</name>
</gene>
<dbReference type="EMBL" id="CAUJNA010000157">
    <property type="protein sequence ID" value="CAJ1372789.1"/>
    <property type="molecule type" value="Genomic_DNA"/>
</dbReference>
<dbReference type="PANTHER" id="PTHR43603">
    <property type="entry name" value="COBW DOMAIN-CONTAINING PROTEIN DDB_G0274527"/>
    <property type="match status" value="1"/>
</dbReference>
<proteinExistence type="predicted"/>
<dbReference type="SUPFAM" id="SSF52540">
    <property type="entry name" value="P-loop containing nucleoside triphosphate hydrolases"/>
    <property type="match status" value="1"/>
</dbReference>
<organism evidence="2 3">
    <name type="scientific">Effrenium voratum</name>
    <dbReference type="NCBI Taxonomy" id="2562239"/>
    <lineage>
        <taxon>Eukaryota</taxon>
        <taxon>Sar</taxon>
        <taxon>Alveolata</taxon>
        <taxon>Dinophyceae</taxon>
        <taxon>Suessiales</taxon>
        <taxon>Symbiodiniaceae</taxon>
        <taxon>Effrenium</taxon>
    </lineage>
</organism>
<reference evidence="2" key="1">
    <citation type="submission" date="2023-08" db="EMBL/GenBank/DDBJ databases">
        <authorList>
            <person name="Chen Y."/>
            <person name="Shah S."/>
            <person name="Dougan E. K."/>
            <person name="Thang M."/>
            <person name="Chan C."/>
        </authorList>
    </citation>
    <scope>NUCLEOTIDE SEQUENCE</scope>
</reference>
<evidence type="ECO:0000259" key="1">
    <source>
        <dbReference type="SMART" id="SM00833"/>
    </source>
</evidence>
<evidence type="ECO:0000313" key="2">
    <source>
        <dbReference type="EMBL" id="CAJ1372789.1"/>
    </source>
</evidence>
<comment type="caution">
    <text evidence="2">The sequence shown here is derived from an EMBL/GenBank/DDBJ whole genome shotgun (WGS) entry which is preliminary data.</text>
</comment>
<accession>A0AA36HQR3</accession>
<dbReference type="InterPro" id="IPR051927">
    <property type="entry name" value="Zn_Chap_cDPG_Synth"/>
</dbReference>
<dbReference type="CDD" id="cd03112">
    <property type="entry name" value="CobW-like"/>
    <property type="match status" value="1"/>
</dbReference>